<keyword evidence="5" id="KW-1185">Reference proteome</keyword>
<proteinExistence type="predicted"/>
<dbReference type="CDD" id="cd06422">
    <property type="entry name" value="NTP_transferase_like_1"/>
    <property type="match status" value="1"/>
</dbReference>
<dbReference type="Gene3D" id="3.90.550.10">
    <property type="entry name" value="Spore Coat Polysaccharide Biosynthesis Protein SpsA, Chain A"/>
    <property type="match status" value="1"/>
</dbReference>
<feature type="domain" description="Nucleotidyl transferase" evidence="3">
    <location>
        <begin position="26"/>
        <end position="144"/>
    </location>
</feature>
<dbReference type="PANTHER" id="PTHR43584">
    <property type="entry name" value="NUCLEOTIDYL TRANSFERASE"/>
    <property type="match status" value="1"/>
</dbReference>
<dbReference type="Pfam" id="PF00483">
    <property type="entry name" value="NTP_transferase"/>
    <property type="match status" value="1"/>
</dbReference>
<evidence type="ECO:0000256" key="2">
    <source>
        <dbReference type="ARBA" id="ARBA00022695"/>
    </source>
</evidence>
<evidence type="ECO:0000256" key="1">
    <source>
        <dbReference type="ARBA" id="ARBA00022679"/>
    </source>
</evidence>
<gene>
    <name evidence="4" type="ORF">CATMQ487_01920</name>
</gene>
<keyword evidence="2 4" id="KW-0548">Nucleotidyltransferase</keyword>
<organism evidence="4 5">
    <name type="scientific">Sphaerotilus microaerophilus</name>
    <dbReference type="NCBI Taxonomy" id="2914710"/>
    <lineage>
        <taxon>Bacteria</taxon>
        <taxon>Pseudomonadati</taxon>
        <taxon>Pseudomonadota</taxon>
        <taxon>Betaproteobacteria</taxon>
        <taxon>Burkholderiales</taxon>
        <taxon>Sphaerotilaceae</taxon>
        <taxon>Sphaerotilus</taxon>
    </lineage>
</organism>
<sequence>MNAPNARSEKTLTAAPAAAAARPLRAIVLAAGRGERMRPLTDHTPKPLLPVQGRPLIEWHLLALARDGVREVIINTAWLEEQFPATLGDGSRFGLSIRYSAEGRDWGGALETAGGIATVLPWLGEGGREAFWVVSADIWAPDFRFDAAQVARFLASGLDAQLWMVPNPPFHPRGDFAFGAALPALGPDAALGIGADQADDAPRATYANLALMRTRLCAGIPSGTRAPLGPLLHAGMADQRIGLQWYRGAWENVGTPAQWEALQGGAATAMPPSAASTEEAVP</sequence>
<dbReference type="PANTHER" id="PTHR43584:SF8">
    <property type="entry name" value="N-ACETYLMURAMATE ALPHA-1-PHOSPHATE URIDYLYLTRANSFERASE"/>
    <property type="match status" value="1"/>
</dbReference>
<name>A0ABN6PIF6_9BURK</name>
<accession>A0ABN6PIF6</accession>
<evidence type="ECO:0000313" key="5">
    <source>
        <dbReference type="Proteomes" id="UP001057498"/>
    </source>
</evidence>
<dbReference type="InterPro" id="IPR029044">
    <property type="entry name" value="Nucleotide-diphossugar_trans"/>
</dbReference>
<dbReference type="EMBL" id="AP025730">
    <property type="protein sequence ID" value="BDI03222.1"/>
    <property type="molecule type" value="Genomic_DNA"/>
</dbReference>
<keyword evidence="1" id="KW-0808">Transferase</keyword>
<evidence type="ECO:0000313" key="4">
    <source>
        <dbReference type="EMBL" id="BDI03222.1"/>
    </source>
</evidence>
<dbReference type="Proteomes" id="UP001057498">
    <property type="component" value="Chromosome"/>
</dbReference>
<dbReference type="GO" id="GO:0016779">
    <property type="term" value="F:nucleotidyltransferase activity"/>
    <property type="evidence" value="ECO:0007669"/>
    <property type="project" value="UniProtKB-KW"/>
</dbReference>
<dbReference type="InterPro" id="IPR050065">
    <property type="entry name" value="GlmU-like"/>
</dbReference>
<protein>
    <submittedName>
        <fullName evidence="4">Mannose-1-phosphate guanylyltransferase</fullName>
    </submittedName>
</protein>
<dbReference type="SUPFAM" id="SSF53448">
    <property type="entry name" value="Nucleotide-diphospho-sugar transferases"/>
    <property type="match status" value="1"/>
</dbReference>
<reference evidence="4" key="1">
    <citation type="submission" date="2022-04" db="EMBL/GenBank/DDBJ databases">
        <title>Whole genome sequence of Sphaerotilus sp. FB-5.</title>
        <authorList>
            <person name="Takeda M."/>
            <person name="Narihara S."/>
            <person name="Akimoto M."/>
            <person name="Akimoto R."/>
            <person name="Nishiyashiki S."/>
            <person name="Murakami T."/>
        </authorList>
    </citation>
    <scope>NUCLEOTIDE SEQUENCE</scope>
    <source>
        <strain evidence="4">FB-5</strain>
    </source>
</reference>
<dbReference type="InterPro" id="IPR005835">
    <property type="entry name" value="NTP_transferase_dom"/>
</dbReference>
<evidence type="ECO:0000259" key="3">
    <source>
        <dbReference type="Pfam" id="PF00483"/>
    </source>
</evidence>